<comment type="caution">
    <text evidence="2">The sequence shown here is derived from an EMBL/GenBank/DDBJ whole genome shotgun (WGS) entry which is preliminary data.</text>
</comment>
<reference evidence="2" key="2">
    <citation type="submission" date="2021-02" db="EMBL/GenBank/DDBJ databases">
        <authorList>
            <person name="Merkel A.Y."/>
        </authorList>
    </citation>
    <scope>NUCLEOTIDE SEQUENCE</scope>
    <source>
        <strain evidence="2">T05b</strain>
    </source>
</reference>
<evidence type="ECO:0000313" key="3">
    <source>
        <dbReference type="Proteomes" id="UP000703590"/>
    </source>
</evidence>
<proteinExistence type="predicted"/>
<gene>
    <name evidence="2" type="ORF">JWV37_06805</name>
</gene>
<sequence>MQIGSLTNTFTSTVMNQHKTNTEDTLAKIAATRELSGKDGANLINANMLNSQLATMTQQVQNENATIGMLQVADGALKGVQAGAERLNELSVAYNNAALGSDQRAMLEQEFNTTRDAMSDMMNQTTFNGQALFGNASALGLGEVSMGEVAIDNQESIEGLREQVSGLFSDVGSASQGAQVAVNNLLAGISSTASSYAQVSETPLSQKLNELSQSQTGLTASAMAQSHNMAILQQQMTMLLG</sequence>
<dbReference type="EMBL" id="JAFHKK010000012">
    <property type="protein sequence ID" value="MBN2964483.1"/>
    <property type="molecule type" value="Genomic_DNA"/>
</dbReference>
<dbReference type="Gene3D" id="1.20.1330.10">
    <property type="entry name" value="f41 fragment of flagellin, N-terminal domain"/>
    <property type="match status" value="1"/>
</dbReference>
<dbReference type="PANTHER" id="PTHR42792">
    <property type="entry name" value="FLAGELLIN"/>
    <property type="match status" value="1"/>
</dbReference>
<dbReference type="PANTHER" id="PTHR42792:SF2">
    <property type="entry name" value="FLAGELLIN"/>
    <property type="match status" value="1"/>
</dbReference>
<evidence type="ECO:0000313" key="2">
    <source>
        <dbReference type="EMBL" id="MBN2964483.1"/>
    </source>
</evidence>
<dbReference type="Proteomes" id="UP000703590">
    <property type="component" value="Unassembled WGS sequence"/>
</dbReference>
<dbReference type="SUPFAM" id="SSF64518">
    <property type="entry name" value="Phase 1 flagellin"/>
    <property type="match status" value="1"/>
</dbReference>
<name>A0ABS2WSA1_9BACT</name>
<keyword evidence="3" id="KW-1185">Reference proteome</keyword>
<feature type="domain" description="Flagellin N-terminal" evidence="1">
    <location>
        <begin position="36"/>
        <end position="135"/>
    </location>
</feature>
<dbReference type="Pfam" id="PF00669">
    <property type="entry name" value="Flagellin_N"/>
    <property type="match status" value="1"/>
</dbReference>
<protein>
    <recommendedName>
        <fullName evidence="1">Flagellin N-terminal domain-containing protein</fullName>
    </recommendedName>
</protein>
<organism evidence="2 3">
    <name type="scientific">Sulfurospirillum tamanense</name>
    <dbReference type="NCBI Taxonomy" id="2813362"/>
    <lineage>
        <taxon>Bacteria</taxon>
        <taxon>Pseudomonadati</taxon>
        <taxon>Campylobacterota</taxon>
        <taxon>Epsilonproteobacteria</taxon>
        <taxon>Campylobacterales</taxon>
        <taxon>Sulfurospirillaceae</taxon>
        <taxon>Sulfurospirillum</taxon>
    </lineage>
</organism>
<evidence type="ECO:0000259" key="1">
    <source>
        <dbReference type="Pfam" id="PF00669"/>
    </source>
</evidence>
<reference evidence="2" key="1">
    <citation type="submission" date="2021-02" db="EMBL/GenBank/DDBJ databases">
        <title>Sulfurospirillum tamanensis sp. nov.</title>
        <authorList>
            <person name="Frolova A."/>
            <person name="Merkel A."/>
            <person name="Slobodkin A."/>
        </authorList>
    </citation>
    <scope>NUCLEOTIDE SEQUENCE</scope>
    <source>
        <strain evidence="2">T05b</strain>
    </source>
</reference>
<dbReference type="InterPro" id="IPR001492">
    <property type="entry name" value="Flagellin"/>
</dbReference>
<accession>A0ABS2WSA1</accession>
<dbReference type="InterPro" id="IPR001029">
    <property type="entry name" value="Flagellin_N"/>
</dbReference>
<dbReference type="RefSeq" id="WP_205459034.1">
    <property type="nucleotide sequence ID" value="NZ_JAFHKK010000012.1"/>
</dbReference>